<proteinExistence type="predicted"/>
<dbReference type="PANTHER" id="PTHR43877">
    <property type="entry name" value="AMINOALKYLPHOSPHONATE N-ACETYLTRANSFERASE-RELATED-RELATED"/>
    <property type="match status" value="1"/>
</dbReference>
<dbReference type="PROSITE" id="PS51186">
    <property type="entry name" value="GNAT"/>
    <property type="match status" value="1"/>
</dbReference>
<keyword evidence="1" id="KW-0808">Transferase</keyword>
<dbReference type="CDD" id="cd04301">
    <property type="entry name" value="NAT_SF"/>
    <property type="match status" value="1"/>
</dbReference>
<evidence type="ECO:0000256" key="3">
    <source>
        <dbReference type="SAM" id="MobiDB-lite"/>
    </source>
</evidence>
<feature type="region of interest" description="Disordered" evidence="3">
    <location>
        <begin position="75"/>
        <end position="112"/>
    </location>
</feature>
<feature type="region of interest" description="Disordered" evidence="3">
    <location>
        <begin position="30"/>
        <end position="57"/>
    </location>
</feature>
<dbReference type="InterPro" id="IPR000182">
    <property type="entry name" value="GNAT_dom"/>
</dbReference>
<sequence length="243" mass="26223">MSNPLLDALAETARNRGLKLVRSRVRTPGIRRFGKAGPTDAGGKPVFGMDAKGPTAKPDQVEDYLRNLGAQDWGASLGKPVPTRKRSMRLAKAKAPPKPKPEPKPQVRDAKPADASAAIALAALLGAELDEKGVRNRIAALTKDKVTPLLVTLGREVVDLCVFGRIATLRRERPTGHVTLLVVAEQARRRGVGRMLLQAAELRLSKLGCGPVEIAVGDARLDAQAFYRHLGYERSSIRLAKPL</sequence>
<organism evidence="5">
    <name type="scientific">uncultured Sphingomonas sp</name>
    <dbReference type="NCBI Taxonomy" id="158754"/>
    <lineage>
        <taxon>Bacteria</taxon>
        <taxon>Pseudomonadati</taxon>
        <taxon>Pseudomonadota</taxon>
        <taxon>Alphaproteobacteria</taxon>
        <taxon>Sphingomonadales</taxon>
        <taxon>Sphingomonadaceae</taxon>
        <taxon>Sphingomonas</taxon>
        <taxon>environmental samples</taxon>
    </lineage>
</organism>
<evidence type="ECO:0000256" key="2">
    <source>
        <dbReference type="ARBA" id="ARBA00023315"/>
    </source>
</evidence>
<evidence type="ECO:0000256" key="1">
    <source>
        <dbReference type="ARBA" id="ARBA00022679"/>
    </source>
</evidence>
<gene>
    <name evidence="5" type="ORF">AVDCRST_MAG44-1134</name>
</gene>
<dbReference type="InterPro" id="IPR050832">
    <property type="entry name" value="Bact_Acetyltransf"/>
</dbReference>
<dbReference type="Gene3D" id="3.40.630.30">
    <property type="match status" value="1"/>
</dbReference>
<evidence type="ECO:0000313" key="5">
    <source>
        <dbReference type="EMBL" id="CAA9507824.1"/>
    </source>
</evidence>
<dbReference type="InterPro" id="IPR016181">
    <property type="entry name" value="Acyl_CoA_acyltransferase"/>
</dbReference>
<reference evidence="5" key="1">
    <citation type="submission" date="2020-02" db="EMBL/GenBank/DDBJ databases">
        <authorList>
            <person name="Meier V. D."/>
        </authorList>
    </citation>
    <scope>NUCLEOTIDE SEQUENCE</scope>
    <source>
        <strain evidence="5">AVDCRST_MAG44</strain>
    </source>
</reference>
<feature type="compositionally biased region" description="Basic residues" evidence="3">
    <location>
        <begin position="82"/>
        <end position="97"/>
    </location>
</feature>
<evidence type="ECO:0000259" key="4">
    <source>
        <dbReference type="PROSITE" id="PS51186"/>
    </source>
</evidence>
<feature type="compositionally biased region" description="Basic and acidic residues" evidence="3">
    <location>
        <begin position="99"/>
        <end position="112"/>
    </location>
</feature>
<protein>
    <recommendedName>
        <fullName evidence="4">N-acetyltransferase domain-containing protein</fullName>
    </recommendedName>
</protein>
<feature type="domain" description="N-acetyltransferase" evidence="4">
    <location>
        <begin position="105"/>
        <end position="243"/>
    </location>
</feature>
<dbReference type="SUPFAM" id="SSF55729">
    <property type="entry name" value="Acyl-CoA N-acyltransferases (Nat)"/>
    <property type="match status" value="1"/>
</dbReference>
<name>A0A6J4SXK0_9SPHN</name>
<dbReference type="Pfam" id="PF00583">
    <property type="entry name" value="Acetyltransf_1"/>
    <property type="match status" value="1"/>
</dbReference>
<dbReference type="GO" id="GO:0016747">
    <property type="term" value="F:acyltransferase activity, transferring groups other than amino-acyl groups"/>
    <property type="evidence" value="ECO:0007669"/>
    <property type="project" value="InterPro"/>
</dbReference>
<dbReference type="AlphaFoldDB" id="A0A6J4SXK0"/>
<keyword evidence="2" id="KW-0012">Acyltransferase</keyword>
<accession>A0A6J4SXK0</accession>
<dbReference type="EMBL" id="CADCVY010000080">
    <property type="protein sequence ID" value="CAA9507824.1"/>
    <property type="molecule type" value="Genomic_DNA"/>
</dbReference>